<gene>
    <name evidence="1" type="ORF">PECUL_23A002435</name>
</gene>
<name>A0AAD1R7V6_PELCU</name>
<accession>A0AAD1R7V6</accession>
<dbReference type="EMBL" id="OW240912">
    <property type="protein sequence ID" value="CAH2225457.1"/>
    <property type="molecule type" value="Genomic_DNA"/>
</dbReference>
<proteinExistence type="predicted"/>
<dbReference type="AlphaFoldDB" id="A0AAD1R7V6"/>
<evidence type="ECO:0000313" key="2">
    <source>
        <dbReference type="Proteomes" id="UP001295444"/>
    </source>
</evidence>
<sequence>SLMVLAPLCTGSFRTYGKISASEEYQILLRGVLGILFLQVDICSAVDSLSTTPRK</sequence>
<organism evidence="1 2">
    <name type="scientific">Pelobates cultripes</name>
    <name type="common">Western spadefoot toad</name>
    <dbReference type="NCBI Taxonomy" id="61616"/>
    <lineage>
        <taxon>Eukaryota</taxon>
        <taxon>Metazoa</taxon>
        <taxon>Chordata</taxon>
        <taxon>Craniata</taxon>
        <taxon>Vertebrata</taxon>
        <taxon>Euteleostomi</taxon>
        <taxon>Amphibia</taxon>
        <taxon>Batrachia</taxon>
        <taxon>Anura</taxon>
        <taxon>Pelobatoidea</taxon>
        <taxon>Pelobatidae</taxon>
        <taxon>Pelobates</taxon>
    </lineage>
</organism>
<feature type="non-terminal residue" evidence="1">
    <location>
        <position position="1"/>
    </location>
</feature>
<protein>
    <submittedName>
        <fullName evidence="1">Uncharacterized protein</fullName>
    </submittedName>
</protein>
<keyword evidence="2" id="KW-1185">Reference proteome</keyword>
<reference evidence="1" key="1">
    <citation type="submission" date="2022-03" db="EMBL/GenBank/DDBJ databases">
        <authorList>
            <person name="Alioto T."/>
            <person name="Alioto T."/>
            <person name="Gomez Garrido J."/>
        </authorList>
    </citation>
    <scope>NUCLEOTIDE SEQUENCE</scope>
</reference>
<feature type="non-terminal residue" evidence="1">
    <location>
        <position position="55"/>
    </location>
</feature>
<evidence type="ECO:0000313" key="1">
    <source>
        <dbReference type="EMBL" id="CAH2225457.1"/>
    </source>
</evidence>
<dbReference type="Proteomes" id="UP001295444">
    <property type="component" value="Chromosome 01"/>
</dbReference>